<dbReference type="Proteomes" id="UP001054945">
    <property type="component" value="Unassembled WGS sequence"/>
</dbReference>
<reference evidence="1 2" key="1">
    <citation type="submission" date="2021-06" db="EMBL/GenBank/DDBJ databases">
        <title>Caerostris extrusa draft genome.</title>
        <authorList>
            <person name="Kono N."/>
            <person name="Arakawa K."/>
        </authorList>
    </citation>
    <scope>NUCLEOTIDE SEQUENCE [LARGE SCALE GENOMIC DNA]</scope>
</reference>
<proteinExistence type="predicted"/>
<sequence length="102" mass="11599">MDCLSNQCLFCSGSVGDHLDIRLLRCMSYYVQNQNLLGKPLPLFYYAGLFRPPFMVAKIFLASSPLNNIFFPLQSFKEIGLQVAQLGLQLKPYFEIKQGVTE</sequence>
<name>A0AAV4QSM4_CAEEX</name>
<comment type="caution">
    <text evidence="1">The sequence shown here is derived from an EMBL/GenBank/DDBJ whole genome shotgun (WGS) entry which is preliminary data.</text>
</comment>
<accession>A0AAV4QSM4</accession>
<evidence type="ECO:0000313" key="1">
    <source>
        <dbReference type="EMBL" id="GIY11274.1"/>
    </source>
</evidence>
<keyword evidence="2" id="KW-1185">Reference proteome</keyword>
<gene>
    <name evidence="1" type="ORF">CEXT_212011</name>
</gene>
<evidence type="ECO:0000313" key="2">
    <source>
        <dbReference type="Proteomes" id="UP001054945"/>
    </source>
</evidence>
<organism evidence="1 2">
    <name type="scientific">Caerostris extrusa</name>
    <name type="common">Bark spider</name>
    <name type="synonym">Caerostris bankana</name>
    <dbReference type="NCBI Taxonomy" id="172846"/>
    <lineage>
        <taxon>Eukaryota</taxon>
        <taxon>Metazoa</taxon>
        <taxon>Ecdysozoa</taxon>
        <taxon>Arthropoda</taxon>
        <taxon>Chelicerata</taxon>
        <taxon>Arachnida</taxon>
        <taxon>Araneae</taxon>
        <taxon>Araneomorphae</taxon>
        <taxon>Entelegynae</taxon>
        <taxon>Araneoidea</taxon>
        <taxon>Araneidae</taxon>
        <taxon>Caerostris</taxon>
    </lineage>
</organism>
<dbReference type="EMBL" id="BPLR01006628">
    <property type="protein sequence ID" value="GIY11274.1"/>
    <property type="molecule type" value="Genomic_DNA"/>
</dbReference>
<protein>
    <submittedName>
        <fullName evidence="1">Uncharacterized protein</fullName>
    </submittedName>
</protein>
<dbReference type="AlphaFoldDB" id="A0AAV4QSM4"/>